<evidence type="ECO:0000256" key="4">
    <source>
        <dbReference type="ARBA" id="ARBA00022989"/>
    </source>
</evidence>
<dbReference type="Gene3D" id="1.20.1640.10">
    <property type="entry name" value="Multidrug efflux transporter AcrB transmembrane domain"/>
    <property type="match status" value="2"/>
</dbReference>
<evidence type="ECO:0000256" key="6">
    <source>
        <dbReference type="SAM" id="MobiDB-lite"/>
    </source>
</evidence>
<feature type="region of interest" description="Disordered" evidence="6">
    <location>
        <begin position="709"/>
        <end position="783"/>
    </location>
</feature>
<dbReference type="PANTHER" id="PTHR33406:SF13">
    <property type="entry name" value="MEMBRANE PROTEIN YDFJ"/>
    <property type="match status" value="1"/>
</dbReference>
<feature type="transmembrane region" description="Helical" evidence="7">
    <location>
        <begin position="290"/>
        <end position="311"/>
    </location>
</feature>
<feature type="transmembrane region" description="Helical" evidence="7">
    <location>
        <begin position="189"/>
        <end position="208"/>
    </location>
</feature>
<evidence type="ECO:0000259" key="8">
    <source>
        <dbReference type="Pfam" id="PF03176"/>
    </source>
</evidence>
<dbReference type="RefSeq" id="WP_034534636.1">
    <property type="nucleotide sequence ID" value="NZ_QTJW01000007.1"/>
</dbReference>
<gene>
    <name evidence="9" type="ORF">DWX31_11360</name>
</gene>
<feature type="transmembrane region" description="Helical" evidence="7">
    <location>
        <begin position="323"/>
        <end position="342"/>
    </location>
</feature>
<dbReference type="GO" id="GO:0005886">
    <property type="term" value="C:plasma membrane"/>
    <property type="evidence" value="ECO:0007669"/>
    <property type="project" value="UniProtKB-SubCell"/>
</dbReference>
<feature type="compositionally biased region" description="Basic and acidic residues" evidence="6">
    <location>
        <begin position="763"/>
        <end position="783"/>
    </location>
</feature>
<dbReference type="OrthoDB" id="9782006at2"/>
<feature type="transmembrane region" description="Helical" evidence="7">
    <location>
        <begin position="634"/>
        <end position="654"/>
    </location>
</feature>
<feature type="transmembrane region" description="Helical" evidence="7">
    <location>
        <begin position="363"/>
        <end position="383"/>
    </location>
</feature>
<comment type="subcellular location">
    <subcellularLocation>
        <location evidence="1">Cell membrane</location>
        <topology evidence="1">Multi-pass membrane protein</topology>
    </subcellularLocation>
</comment>
<evidence type="ECO:0000256" key="5">
    <source>
        <dbReference type="ARBA" id="ARBA00023136"/>
    </source>
</evidence>
<dbReference type="AlphaFoldDB" id="A0A3E3DLW2"/>
<dbReference type="SUPFAM" id="SSF82866">
    <property type="entry name" value="Multidrug efflux transporter AcrB transmembrane domain"/>
    <property type="match status" value="2"/>
</dbReference>
<keyword evidence="4 7" id="KW-1133">Transmembrane helix</keyword>
<evidence type="ECO:0000256" key="1">
    <source>
        <dbReference type="ARBA" id="ARBA00004651"/>
    </source>
</evidence>
<keyword evidence="2" id="KW-1003">Cell membrane</keyword>
<sequence length="783" mass="87183">MAVKTRKIREKKQKKRFSMVDVIVQKGRWIEKIFAIAVILSVISACFVHVNYDLSEYLPDWAPAKEGLNRMEEEFGYPGTARVMVGPVTLYEAKAYKDRIAEIDGVDMVMWADTTTDVYNANIFINYDDIQDYYKDGYAVMDIIFEEGDSSSLTKSAINEMQTLTGDKGYFMGSAVQNKSLNETLMREISIAMALGVVMIAVILCLTTTSWFEPVMFLMVMGIAIIINMGTNLILGTISFLTFSVASILQLAVAMDYSVFLLDMFTKERAKGNDPVTAITNAIHKSLPSILASGATTIIGFVVLMLMRFSIGKDLGFVLAKGIVVSLITVLFLMPSLLLRWGDRIKRTEHKSFMPSFHGLGQVVYRVRYVVLGVVLLFVVPAFTAQNMNSFTFGNSALGSSPGTKVYEDEQQINGRFGKSNLILAVVPNTSMVKEKDLTDALDDLYYVKSVTSLAGTIPEGIPEKIIPKSATSLLHTDNYSRIMIYVKTSDESDFAFRCTNEITSIVRSYYPEDSYITGVIPSTQDIKSIITADYNFVNLLSILGVGLVVLISFKSLIIPIVVLIPIEVAVFFNMAVPYFTGESMLYMGYIIVSCLQLGATVDYSILMTNNYMDARRTYPEKARAIKHTVSRSALSILTSGTILTIAGYGLYFVSSVAAIGGLGHLIGRGALISVLMVLFLLPVLLTMADPLLMKEEAKKIKIEETRQAMKQKKRDLKEQMKQKTVQMMPGQPKNKMEAEQMGPVKQEKKMEAEQMEPVKQNKKIEAEQPSKNIEDEVKENEK</sequence>
<dbReference type="PANTHER" id="PTHR33406">
    <property type="entry name" value="MEMBRANE PROTEIN MJ1562-RELATED"/>
    <property type="match status" value="1"/>
</dbReference>
<feature type="transmembrane region" description="Helical" evidence="7">
    <location>
        <begin position="587"/>
        <end position="613"/>
    </location>
</feature>
<dbReference type="Pfam" id="PF03176">
    <property type="entry name" value="MMPL"/>
    <property type="match status" value="2"/>
</dbReference>
<evidence type="ECO:0000313" key="9">
    <source>
        <dbReference type="EMBL" id="RGD70272.1"/>
    </source>
</evidence>
<feature type="transmembrane region" description="Helical" evidence="7">
    <location>
        <begin position="241"/>
        <end position="262"/>
    </location>
</feature>
<organism evidence="9 10">
    <name type="scientific">Hungatella hathewayi</name>
    <dbReference type="NCBI Taxonomy" id="154046"/>
    <lineage>
        <taxon>Bacteria</taxon>
        <taxon>Bacillati</taxon>
        <taxon>Bacillota</taxon>
        <taxon>Clostridia</taxon>
        <taxon>Lachnospirales</taxon>
        <taxon>Lachnospiraceae</taxon>
        <taxon>Hungatella</taxon>
    </lineage>
</organism>
<dbReference type="EMBL" id="QTJW01000007">
    <property type="protein sequence ID" value="RGD70272.1"/>
    <property type="molecule type" value="Genomic_DNA"/>
</dbReference>
<feature type="domain" description="Membrane transport protein MMPL" evidence="8">
    <location>
        <begin position="468"/>
        <end position="692"/>
    </location>
</feature>
<reference evidence="9 10" key="1">
    <citation type="submission" date="2018-08" db="EMBL/GenBank/DDBJ databases">
        <title>A genome reference for cultivated species of the human gut microbiota.</title>
        <authorList>
            <person name="Zou Y."/>
            <person name="Xue W."/>
            <person name="Luo G."/>
        </authorList>
    </citation>
    <scope>NUCLEOTIDE SEQUENCE [LARGE SCALE GENOMIC DNA]</scope>
    <source>
        <strain evidence="9 10">AF19-13AC</strain>
    </source>
</reference>
<accession>A0A3E3DLW2</accession>
<feature type="transmembrane region" description="Helical" evidence="7">
    <location>
        <begin position="535"/>
        <end position="554"/>
    </location>
</feature>
<keyword evidence="3 7" id="KW-0812">Transmembrane</keyword>
<keyword evidence="5 7" id="KW-0472">Membrane</keyword>
<name>A0A3E3DLW2_9FIRM</name>
<feature type="domain" description="Membrane transport protein MMPL" evidence="8">
    <location>
        <begin position="96"/>
        <end position="348"/>
    </location>
</feature>
<evidence type="ECO:0000256" key="3">
    <source>
        <dbReference type="ARBA" id="ARBA00022692"/>
    </source>
</evidence>
<proteinExistence type="predicted"/>
<dbReference type="InterPro" id="IPR050545">
    <property type="entry name" value="Mycobact_MmpL"/>
</dbReference>
<dbReference type="Proteomes" id="UP000261023">
    <property type="component" value="Unassembled WGS sequence"/>
</dbReference>
<evidence type="ECO:0000256" key="7">
    <source>
        <dbReference type="SAM" id="Phobius"/>
    </source>
</evidence>
<feature type="transmembrane region" description="Helical" evidence="7">
    <location>
        <begin position="33"/>
        <end position="52"/>
    </location>
</feature>
<feature type="transmembrane region" description="Helical" evidence="7">
    <location>
        <begin position="666"/>
        <end position="686"/>
    </location>
</feature>
<dbReference type="InterPro" id="IPR004869">
    <property type="entry name" value="MMPL_dom"/>
</dbReference>
<comment type="caution">
    <text evidence="9">The sequence shown here is derived from an EMBL/GenBank/DDBJ whole genome shotgun (WGS) entry which is preliminary data.</text>
</comment>
<evidence type="ECO:0000256" key="2">
    <source>
        <dbReference type="ARBA" id="ARBA00022475"/>
    </source>
</evidence>
<evidence type="ECO:0000313" key="10">
    <source>
        <dbReference type="Proteomes" id="UP000261023"/>
    </source>
</evidence>
<protein>
    <submittedName>
        <fullName evidence="9">Multidrug transporter</fullName>
    </submittedName>
</protein>